<dbReference type="InterPro" id="IPR010985">
    <property type="entry name" value="Ribbon_hlx_hlx"/>
</dbReference>
<gene>
    <name evidence="1" type="ORF">PROH_01425</name>
</gene>
<proteinExistence type="predicted"/>
<dbReference type="eggNOG" id="COG4226">
    <property type="taxonomic scope" value="Bacteria"/>
</dbReference>
<dbReference type="RefSeq" id="WP_016922747.1">
    <property type="nucleotide sequence ID" value="NZ_KB235941.1"/>
</dbReference>
<reference evidence="1" key="1">
    <citation type="submission" date="2012-04" db="EMBL/GenBank/DDBJ databases">
        <authorList>
            <person name="Borisov I.G."/>
            <person name="Ivanikova N.V."/>
            <person name="Pinevich A.V."/>
        </authorList>
    </citation>
    <scope>NUCLEOTIDE SEQUENCE</scope>
    <source>
        <strain evidence="1">CALU 1027</strain>
    </source>
</reference>
<dbReference type="GO" id="GO:0006355">
    <property type="term" value="P:regulation of DNA-templated transcription"/>
    <property type="evidence" value="ECO:0007669"/>
    <property type="project" value="InterPro"/>
</dbReference>
<evidence type="ECO:0000313" key="1">
    <source>
        <dbReference type="EMBL" id="KKJ01091.1"/>
    </source>
</evidence>
<organism evidence="1 2">
    <name type="scientific">Prochlorothrix hollandica PCC 9006 = CALU 1027</name>
    <dbReference type="NCBI Taxonomy" id="317619"/>
    <lineage>
        <taxon>Bacteria</taxon>
        <taxon>Bacillati</taxon>
        <taxon>Cyanobacteriota</taxon>
        <taxon>Cyanophyceae</taxon>
        <taxon>Prochlorotrichales</taxon>
        <taxon>Prochlorotrichaceae</taxon>
        <taxon>Prochlorothrix</taxon>
    </lineage>
</organism>
<sequence length="115" mass="13205">MPALFKYKDYTGVVEVDTEAKILFGTVIDMTDVITFQGETIESTHQAFKDSIEDYLEFCAELGRDPEKPFSGKLHLRTQPEIHRQIFRVAKRQGVSINTWIEQVLEQALAKETVK</sequence>
<dbReference type="InterPro" id="IPR008651">
    <property type="entry name" value="Uncharacterised_HicB"/>
</dbReference>
<dbReference type="Proteomes" id="UP000034681">
    <property type="component" value="Unassembled WGS sequence"/>
</dbReference>
<comment type="caution">
    <text evidence="1">The sequence shown here is derived from an EMBL/GenBank/DDBJ whole genome shotgun (WGS) entry which is preliminary data.</text>
</comment>
<keyword evidence="2" id="KW-1185">Reference proteome</keyword>
<accession>A0A0M2PXC7</accession>
<protein>
    <submittedName>
        <fullName evidence="1">HicB</fullName>
    </submittedName>
</protein>
<dbReference type="OrthoDB" id="9793107at2"/>
<name>A0A0M2PXC7_PROHO</name>
<dbReference type="InterPro" id="IPR035069">
    <property type="entry name" value="TTHA1013/TTHA0281-like"/>
</dbReference>
<dbReference type="Pfam" id="PF05534">
    <property type="entry name" value="HicB"/>
    <property type="match status" value="1"/>
</dbReference>
<dbReference type="EMBL" id="AJTX02000002">
    <property type="protein sequence ID" value="KKJ01091.1"/>
    <property type="molecule type" value="Genomic_DNA"/>
</dbReference>
<dbReference type="SUPFAM" id="SSF143100">
    <property type="entry name" value="TTHA1013/TTHA0281-like"/>
    <property type="match status" value="1"/>
</dbReference>
<evidence type="ECO:0000313" key="2">
    <source>
        <dbReference type="Proteomes" id="UP000034681"/>
    </source>
</evidence>
<dbReference type="InterPro" id="IPR013321">
    <property type="entry name" value="Arc_rbn_hlx_hlx"/>
</dbReference>
<dbReference type="SUPFAM" id="SSF47598">
    <property type="entry name" value="Ribbon-helix-helix"/>
    <property type="match status" value="1"/>
</dbReference>
<dbReference type="Gene3D" id="1.10.1220.10">
    <property type="entry name" value="Met repressor-like"/>
    <property type="match status" value="1"/>
</dbReference>
<dbReference type="AlphaFoldDB" id="A0A0M2PXC7"/>